<dbReference type="PANTHER" id="PTHR11690">
    <property type="entry name" value="AMILORIDE-SENSITIVE SODIUM CHANNEL-RELATED"/>
    <property type="match status" value="1"/>
</dbReference>
<evidence type="ECO:0000256" key="6">
    <source>
        <dbReference type="ARBA" id="ARBA00023053"/>
    </source>
</evidence>
<proteinExistence type="inferred from homology"/>
<comment type="caution">
    <text evidence="13">The sequence shown here is derived from an EMBL/GenBank/DDBJ whole genome shotgun (WGS) entry which is preliminary data.</text>
</comment>
<evidence type="ECO:0000313" key="14">
    <source>
        <dbReference type="Proteomes" id="UP001497525"/>
    </source>
</evidence>
<accession>A0AAV2TXG3</accession>
<evidence type="ECO:0000256" key="2">
    <source>
        <dbReference type="ARBA" id="ARBA00022448"/>
    </source>
</evidence>
<dbReference type="GO" id="GO:0015280">
    <property type="term" value="F:ligand-gated sodium channel activity"/>
    <property type="evidence" value="ECO:0007669"/>
    <property type="project" value="TreeGrafter"/>
</dbReference>
<feature type="compositionally biased region" description="Polar residues" evidence="12">
    <location>
        <begin position="531"/>
        <end position="548"/>
    </location>
</feature>
<evidence type="ECO:0000256" key="11">
    <source>
        <dbReference type="RuleBase" id="RU000679"/>
    </source>
</evidence>
<dbReference type="Pfam" id="PF00858">
    <property type="entry name" value="ASC"/>
    <property type="match status" value="1"/>
</dbReference>
<keyword evidence="4 11" id="KW-0812">Transmembrane</keyword>
<evidence type="ECO:0000256" key="12">
    <source>
        <dbReference type="SAM" id="MobiDB-lite"/>
    </source>
</evidence>
<evidence type="ECO:0000256" key="8">
    <source>
        <dbReference type="ARBA" id="ARBA00023136"/>
    </source>
</evidence>
<reference evidence="13" key="1">
    <citation type="submission" date="2024-06" db="EMBL/GenBank/DDBJ databases">
        <authorList>
            <person name="Liu X."/>
            <person name="Lenzi L."/>
            <person name="Haldenby T S."/>
            <person name="Uol C."/>
        </authorList>
    </citation>
    <scope>NUCLEOTIDE SEQUENCE</scope>
</reference>
<feature type="region of interest" description="Disordered" evidence="12">
    <location>
        <begin position="488"/>
        <end position="567"/>
    </location>
</feature>
<comment type="similarity">
    <text evidence="11">Belongs to the amiloride-sensitive sodium channel (TC 1.A.6) family.</text>
</comment>
<dbReference type="GO" id="GO:0005886">
    <property type="term" value="C:plasma membrane"/>
    <property type="evidence" value="ECO:0007669"/>
    <property type="project" value="TreeGrafter"/>
</dbReference>
<evidence type="ECO:0000256" key="9">
    <source>
        <dbReference type="ARBA" id="ARBA00023201"/>
    </source>
</evidence>
<evidence type="ECO:0000256" key="7">
    <source>
        <dbReference type="ARBA" id="ARBA00023065"/>
    </source>
</evidence>
<keyword evidence="5" id="KW-1133">Transmembrane helix</keyword>
<evidence type="ECO:0000256" key="4">
    <source>
        <dbReference type="ARBA" id="ARBA00022692"/>
    </source>
</evidence>
<feature type="compositionally biased region" description="Basic and acidic residues" evidence="12">
    <location>
        <begin position="555"/>
        <end position="567"/>
    </location>
</feature>
<keyword evidence="8" id="KW-0472">Membrane</keyword>
<sequence length="567" mass="64907">MRLVIEYLAYSVNIQTYPFSAQAYKLWHEHQIISPSEFNHQLRQTADRFLNASKVNASFLDRAAVFGFVFDSVKMYYQNLDWPYHKMLGHERNQSIYLCLLRYSGEKLVIGGPGCHDQMIRVTDRSHPHHFNCHTMEIEKEFSKQVQELYLIIWLGPEENYDVRYRQAFLHDLFEQAYGLRVAIHEPGQMANLEGQGIQIEPGRMNELNFEAVQHIHKQTPRHPCIENPQDKYKDLDGEFSYQFELCLNSHLQRLLVEKCSCLYAYLPRIAVPNATLPYCGRLIGPDGNSMDEKSIFARKDCAFHLLQNSAILKKSFEDAGLCLRRCESVDYVSTVSVTTWRSTQWQLHWSQETAAALDTFNPKTGQFERAESLHNYFQAENLSEPLISKGESDGPTGKYGFSDRYTYVLIKRKSNDTTVKAENLVLTLNALVSRIGGLCSLYIGMTFAVFIELIEFAYMEIWGGCFAKTNNKIEEIDQVDRDEAKGRPLLGLTGKRDAAGQETDQDEGAITSFGHQKQNYSLKSEDLMRNSASAERNEQNKNGSPGENTWAKGFENKKLADTAHVS</sequence>
<evidence type="ECO:0000313" key="13">
    <source>
        <dbReference type="EMBL" id="CAL5142057.1"/>
    </source>
</evidence>
<keyword evidence="7 11" id="KW-0406">Ion transport</keyword>
<dbReference type="Proteomes" id="UP001497525">
    <property type="component" value="Unassembled WGS sequence"/>
</dbReference>
<evidence type="ECO:0000256" key="10">
    <source>
        <dbReference type="ARBA" id="ARBA00023303"/>
    </source>
</evidence>
<evidence type="ECO:0000256" key="1">
    <source>
        <dbReference type="ARBA" id="ARBA00004141"/>
    </source>
</evidence>
<evidence type="ECO:0000256" key="3">
    <source>
        <dbReference type="ARBA" id="ARBA00022461"/>
    </source>
</evidence>
<dbReference type="InterPro" id="IPR001873">
    <property type="entry name" value="ENaC"/>
</dbReference>
<keyword evidence="9 11" id="KW-0739">Sodium transport</keyword>
<comment type="subcellular location">
    <subcellularLocation>
        <location evidence="1">Membrane</location>
        <topology evidence="1">Multi-pass membrane protein</topology>
    </subcellularLocation>
</comment>
<keyword evidence="3 11" id="KW-0894">Sodium channel</keyword>
<protein>
    <submittedName>
        <fullName evidence="13">Uncharacterized protein</fullName>
    </submittedName>
</protein>
<gene>
    <name evidence="13" type="ORF">CDAUBV1_LOCUS17338</name>
</gene>
<keyword evidence="2 11" id="KW-0813">Transport</keyword>
<evidence type="ECO:0000256" key="5">
    <source>
        <dbReference type="ARBA" id="ARBA00022989"/>
    </source>
</evidence>
<keyword evidence="10 11" id="KW-0407">Ion channel</keyword>
<dbReference type="PANTHER" id="PTHR11690:SF248">
    <property type="entry name" value="PICKPOCKET 17, ISOFORM A"/>
    <property type="match status" value="1"/>
</dbReference>
<dbReference type="AlphaFoldDB" id="A0AAV2TXG3"/>
<feature type="compositionally biased region" description="Polar residues" evidence="12">
    <location>
        <begin position="514"/>
        <end position="523"/>
    </location>
</feature>
<name>A0AAV2TXG3_CALDB</name>
<dbReference type="EMBL" id="CAXLJL010000934">
    <property type="protein sequence ID" value="CAL5142057.1"/>
    <property type="molecule type" value="Genomic_DNA"/>
</dbReference>
<organism evidence="13 14">
    <name type="scientific">Calicophoron daubneyi</name>
    <name type="common">Rumen fluke</name>
    <name type="synonym">Paramphistomum daubneyi</name>
    <dbReference type="NCBI Taxonomy" id="300641"/>
    <lineage>
        <taxon>Eukaryota</taxon>
        <taxon>Metazoa</taxon>
        <taxon>Spiralia</taxon>
        <taxon>Lophotrochozoa</taxon>
        <taxon>Platyhelminthes</taxon>
        <taxon>Trematoda</taxon>
        <taxon>Digenea</taxon>
        <taxon>Plagiorchiida</taxon>
        <taxon>Pronocephalata</taxon>
        <taxon>Paramphistomoidea</taxon>
        <taxon>Paramphistomidae</taxon>
        <taxon>Calicophoron</taxon>
    </lineage>
</organism>
<keyword evidence="6" id="KW-0915">Sodium</keyword>